<feature type="compositionally biased region" description="Pro residues" evidence="1">
    <location>
        <begin position="72"/>
        <end position="82"/>
    </location>
</feature>
<evidence type="ECO:0000256" key="1">
    <source>
        <dbReference type="SAM" id="MobiDB-lite"/>
    </source>
</evidence>
<evidence type="ECO:0000313" key="4">
    <source>
        <dbReference type="Proteomes" id="UP000696485"/>
    </source>
</evidence>
<sequence length="207" mass="22063">MDPEQTNGLTVAPPRADDEQPSPTTLEQVGQARLEKVIGNVIGGTVIASDILLGDLPSVDKLEAEKAEHPAPEPASPTPTPVPVVTAQTPQQNGTPIPEKQADSKTNGALEKEVTPNGVVPEEPKHKTVGAFPVVTRIGWLEAYKRTDGPQNEFRDKSIWLEEFASSALLGAFWHNAAALVVIPIVCFIVFKFGGGFVSLILIIAFG</sequence>
<keyword evidence="2" id="KW-0812">Transmembrane</keyword>
<keyword evidence="2" id="KW-1133">Transmembrane helix</keyword>
<feature type="region of interest" description="Disordered" evidence="1">
    <location>
        <begin position="1"/>
        <end position="26"/>
    </location>
</feature>
<dbReference type="AlphaFoldDB" id="A0A9P5SDH0"/>
<feature type="region of interest" description="Disordered" evidence="1">
    <location>
        <begin position="64"/>
        <end position="110"/>
    </location>
</feature>
<gene>
    <name evidence="3" type="ORF">BG006_010275</name>
</gene>
<feature type="compositionally biased region" description="Low complexity" evidence="1">
    <location>
        <begin position="83"/>
        <end position="92"/>
    </location>
</feature>
<feature type="transmembrane region" description="Helical" evidence="2">
    <location>
        <begin position="173"/>
        <end position="206"/>
    </location>
</feature>
<keyword evidence="2" id="KW-0472">Membrane</keyword>
<protein>
    <submittedName>
        <fullName evidence="3">Uncharacterized protein</fullName>
    </submittedName>
</protein>
<reference evidence="3" key="1">
    <citation type="journal article" date="2020" name="Fungal Divers.">
        <title>Resolving the Mortierellaceae phylogeny through synthesis of multi-gene phylogenetics and phylogenomics.</title>
        <authorList>
            <person name="Vandepol N."/>
            <person name="Liber J."/>
            <person name="Desiro A."/>
            <person name="Na H."/>
            <person name="Kennedy M."/>
            <person name="Barry K."/>
            <person name="Grigoriev I.V."/>
            <person name="Miller A.N."/>
            <person name="O'Donnell K."/>
            <person name="Stajich J.E."/>
            <person name="Bonito G."/>
        </authorList>
    </citation>
    <scope>NUCLEOTIDE SEQUENCE</scope>
    <source>
        <strain evidence="3">NVP1</strain>
    </source>
</reference>
<organism evidence="3 4">
    <name type="scientific">Podila minutissima</name>
    <dbReference type="NCBI Taxonomy" id="64525"/>
    <lineage>
        <taxon>Eukaryota</taxon>
        <taxon>Fungi</taxon>
        <taxon>Fungi incertae sedis</taxon>
        <taxon>Mucoromycota</taxon>
        <taxon>Mortierellomycotina</taxon>
        <taxon>Mortierellomycetes</taxon>
        <taxon>Mortierellales</taxon>
        <taxon>Mortierellaceae</taxon>
        <taxon>Podila</taxon>
    </lineage>
</organism>
<evidence type="ECO:0000256" key="2">
    <source>
        <dbReference type="SAM" id="Phobius"/>
    </source>
</evidence>
<dbReference type="Proteomes" id="UP000696485">
    <property type="component" value="Unassembled WGS sequence"/>
</dbReference>
<comment type="caution">
    <text evidence="3">The sequence shown here is derived from an EMBL/GenBank/DDBJ whole genome shotgun (WGS) entry which is preliminary data.</text>
</comment>
<feature type="non-terminal residue" evidence="3">
    <location>
        <position position="207"/>
    </location>
</feature>
<name>A0A9P5SDH0_9FUNG</name>
<evidence type="ECO:0000313" key="3">
    <source>
        <dbReference type="EMBL" id="KAF9326296.1"/>
    </source>
</evidence>
<accession>A0A9P5SDH0</accession>
<proteinExistence type="predicted"/>
<dbReference type="EMBL" id="JAAAUY010000801">
    <property type="protein sequence ID" value="KAF9326296.1"/>
    <property type="molecule type" value="Genomic_DNA"/>
</dbReference>
<keyword evidence="4" id="KW-1185">Reference proteome</keyword>